<protein>
    <submittedName>
        <fullName evidence="2">Uncharacterized protein</fullName>
    </submittedName>
</protein>
<feature type="non-terminal residue" evidence="2">
    <location>
        <position position="1"/>
    </location>
</feature>
<feature type="compositionally biased region" description="Basic and acidic residues" evidence="1">
    <location>
        <begin position="12"/>
        <end position="43"/>
    </location>
</feature>
<evidence type="ECO:0000313" key="2">
    <source>
        <dbReference type="EMBL" id="MCD9645639.1"/>
    </source>
</evidence>
<name>A0ABS8VHZ3_DATST</name>
<feature type="region of interest" description="Disordered" evidence="1">
    <location>
        <begin position="1"/>
        <end position="55"/>
    </location>
</feature>
<dbReference type="EMBL" id="JACEIK010004487">
    <property type="protein sequence ID" value="MCD9645639.1"/>
    <property type="molecule type" value="Genomic_DNA"/>
</dbReference>
<keyword evidence="3" id="KW-1185">Reference proteome</keyword>
<gene>
    <name evidence="2" type="ORF">HAX54_034683</name>
</gene>
<organism evidence="2 3">
    <name type="scientific">Datura stramonium</name>
    <name type="common">Jimsonweed</name>
    <name type="synonym">Common thornapple</name>
    <dbReference type="NCBI Taxonomy" id="4076"/>
    <lineage>
        <taxon>Eukaryota</taxon>
        <taxon>Viridiplantae</taxon>
        <taxon>Streptophyta</taxon>
        <taxon>Embryophyta</taxon>
        <taxon>Tracheophyta</taxon>
        <taxon>Spermatophyta</taxon>
        <taxon>Magnoliopsida</taxon>
        <taxon>eudicotyledons</taxon>
        <taxon>Gunneridae</taxon>
        <taxon>Pentapetalae</taxon>
        <taxon>asterids</taxon>
        <taxon>lamiids</taxon>
        <taxon>Solanales</taxon>
        <taxon>Solanaceae</taxon>
        <taxon>Solanoideae</taxon>
        <taxon>Datureae</taxon>
        <taxon>Datura</taxon>
    </lineage>
</organism>
<evidence type="ECO:0000256" key="1">
    <source>
        <dbReference type="SAM" id="MobiDB-lite"/>
    </source>
</evidence>
<reference evidence="2 3" key="1">
    <citation type="journal article" date="2021" name="BMC Genomics">
        <title>Datura genome reveals duplications of psychoactive alkaloid biosynthetic genes and high mutation rate following tissue culture.</title>
        <authorList>
            <person name="Rajewski A."/>
            <person name="Carter-House D."/>
            <person name="Stajich J."/>
            <person name="Litt A."/>
        </authorList>
    </citation>
    <scope>NUCLEOTIDE SEQUENCE [LARGE SCALE GENOMIC DNA]</scope>
    <source>
        <strain evidence="2">AR-01</strain>
    </source>
</reference>
<proteinExistence type="predicted"/>
<dbReference type="Proteomes" id="UP000823775">
    <property type="component" value="Unassembled WGS sequence"/>
</dbReference>
<sequence>TTRNGKQLGEVELERPPQKYGATEKDEGNDDVRGNEKAAEMERPPPPFPQRLKKHKEEACFKKFIEMLKQ</sequence>
<feature type="non-terminal residue" evidence="2">
    <location>
        <position position="70"/>
    </location>
</feature>
<accession>A0ABS8VHZ3</accession>
<comment type="caution">
    <text evidence="2">The sequence shown here is derived from an EMBL/GenBank/DDBJ whole genome shotgun (WGS) entry which is preliminary data.</text>
</comment>
<evidence type="ECO:0000313" key="3">
    <source>
        <dbReference type="Proteomes" id="UP000823775"/>
    </source>
</evidence>